<dbReference type="Gene3D" id="3.40.50.300">
    <property type="entry name" value="P-loop containing nucleotide triphosphate hydrolases"/>
    <property type="match status" value="1"/>
</dbReference>
<dbReference type="AlphaFoldDB" id="A0AAE5C9L7"/>
<protein>
    <submittedName>
        <fullName evidence="6">ABC transporter ATP-binding protein</fullName>
    </submittedName>
</protein>
<reference evidence="6 7" key="1">
    <citation type="submission" date="2020-01" db="EMBL/GenBank/DDBJ databases">
        <title>Genomes assembled from Gulf of Kutch pelagic sediment metagenomes.</title>
        <authorList>
            <person name="Chandrashekar M."/>
            <person name="Mahajan M.S."/>
            <person name="Dave K.J."/>
            <person name="Vatsa P."/>
            <person name="Nathani N.M."/>
        </authorList>
    </citation>
    <scope>NUCLEOTIDE SEQUENCE [LARGE SCALE GENOMIC DNA]</scope>
    <source>
        <strain evidence="6">KS3-K002</strain>
    </source>
</reference>
<evidence type="ECO:0000313" key="6">
    <source>
        <dbReference type="EMBL" id="NIR73547.1"/>
    </source>
</evidence>
<dbReference type="SUPFAM" id="SSF52540">
    <property type="entry name" value="P-loop containing nucleoside triphosphate hydrolases"/>
    <property type="match status" value="1"/>
</dbReference>
<dbReference type="PROSITE" id="PS50893">
    <property type="entry name" value="ABC_TRANSPORTER_2"/>
    <property type="match status" value="1"/>
</dbReference>
<dbReference type="InterPro" id="IPR003593">
    <property type="entry name" value="AAA+_ATPase"/>
</dbReference>
<evidence type="ECO:0000259" key="5">
    <source>
        <dbReference type="PROSITE" id="PS50893"/>
    </source>
</evidence>
<dbReference type="InterPro" id="IPR003439">
    <property type="entry name" value="ABC_transporter-like_ATP-bd"/>
</dbReference>
<organism evidence="6 7">
    <name type="scientific">Candidatus Kutchimonas denitrificans</name>
    <dbReference type="NCBI Taxonomy" id="3056748"/>
    <lineage>
        <taxon>Bacteria</taxon>
        <taxon>Pseudomonadati</taxon>
        <taxon>Gemmatimonadota</taxon>
        <taxon>Gemmatimonadia</taxon>
        <taxon>Candidatus Palauibacterales</taxon>
        <taxon>Candidatus Palauibacteraceae</taxon>
        <taxon>Candidatus Kutchimonas</taxon>
    </lineage>
</organism>
<evidence type="ECO:0000313" key="7">
    <source>
        <dbReference type="Proteomes" id="UP000702544"/>
    </source>
</evidence>
<evidence type="ECO:0000256" key="1">
    <source>
        <dbReference type="ARBA" id="ARBA00005417"/>
    </source>
</evidence>
<name>A0AAE5C9L7_9BACT</name>
<sequence>MHVTDAPVIRTQNLTKTYKNVRALRSLDLEVPRNSIFGFLGPNGAGKTTTIKLLLGLVRPTAGTAEVFGHDIVGDTIDVRRRIGYLPQEPRYYEHLTARETLRFTARFFYQGPAPAIERRVAETLELVGLSDRADRPVKGFSSGERQRLGIGQAQVSNPDLLILDEPAASLDPMGRRDVLAIMERLRERATVFYSTHILDDVQRVSDTVAILNRGELIARAPIEELLVGSEGVAYSVVLRGEAAEARSRVANQPWVSEIHASTENGRTEWLVRVTDTEAAEAQLLRVILADERVNVAAFGRRTYELEEVFMNLVEENGNGDD</sequence>
<dbReference type="Proteomes" id="UP000702544">
    <property type="component" value="Unassembled WGS sequence"/>
</dbReference>
<keyword evidence="4 6" id="KW-0067">ATP-binding</keyword>
<evidence type="ECO:0000256" key="4">
    <source>
        <dbReference type="ARBA" id="ARBA00022840"/>
    </source>
</evidence>
<keyword evidence="3" id="KW-0547">Nucleotide-binding</keyword>
<dbReference type="SMART" id="SM00382">
    <property type="entry name" value="AAA"/>
    <property type="match status" value="1"/>
</dbReference>
<dbReference type="PANTHER" id="PTHR43335">
    <property type="entry name" value="ABC TRANSPORTER, ATP-BINDING PROTEIN"/>
    <property type="match status" value="1"/>
</dbReference>
<dbReference type="PANTHER" id="PTHR43335:SF4">
    <property type="entry name" value="ABC TRANSPORTER, ATP-BINDING PROTEIN"/>
    <property type="match status" value="1"/>
</dbReference>
<dbReference type="CDD" id="cd03230">
    <property type="entry name" value="ABC_DR_subfamily_A"/>
    <property type="match status" value="1"/>
</dbReference>
<dbReference type="InterPro" id="IPR027417">
    <property type="entry name" value="P-loop_NTPase"/>
</dbReference>
<dbReference type="GO" id="GO:0016887">
    <property type="term" value="F:ATP hydrolysis activity"/>
    <property type="evidence" value="ECO:0007669"/>
    <property type="project" value="InterPro"/>
</dbReference>
<gene>
    <name evidence="6" type="ORF">GWO12_00300</name>
</gene>
<evidence type="ECO:0000256" key="2">
    <source>
        <dbReference type="ARBA" id="ARBA00022448"/>
    </source>
</evidence>
<dbReference type="EMBL" id="JAACAK010000002">
    <property type="protein sequence ID" value="NIR73547.1"/>
    <property type="molecule type" value="Genomic_DNA"/>
</dbReference>
<accession>A0AAE5C9L7</accession>
<dbReference type="Pfam" id="PF00005">
    <property type="entry name" value="ABC_tran"/>
    <property type="match status" value="1"/>
</dbReference>
<keyword evidence="2" id="KW-0813">Transport</keyword>
<evidence type="ECO:0000256" key="3">
    <source>
        <dbReference type="ARBA" id="ARBA00022741"/>
    </source>
</evidence>
<comment type="caution">
    <text evidence="6">The sequence shown here is derived from an EMBL/GenBank/DDBJ whole genome shotgun (WGS) entry which is preliminary data.</text>
</comment>
<feature type="domain" description="ABC transporter" evidence="5">
    <location>
        <begin position="9"/>
        <end position="239"/>
    </location>
</feature>
<comment type="similarity">
    <text evidence="1">Belongs to the ABC transporter superfamily.</text>
</comment>
<dbReference type="GO" id="GO:0005524">
    <property type="term" value="F:ATP binding"/>
    <property type="evidence" value="ECO:0007669"/>
    <property type="project" value="UniProtKB-KW"/>
</dbReference>
<proteinExistence type="inferred from homology"/>